<protein>
    <submittedName>
        <fullName evidence="1">Uncharacterized protein</fullName>
    </submittedName>
</protein>
<dbReference type="Proteomes" id="UP000061587">
    <property type="component" value="Chromosome"/>
</dbReference>
<reference evidence="1 2" key="2">
    <citation type="journal article" date="2016" name="Genome Biol. Evol.">
        <title>Extensive mobilome-driven genome diversification in mouse gut-associated Bacteroides vulgatus mpk.</title>
        <authorList>
            <person name="Lange A."/>
            <person name="Beier S."/>
            <person name="Steimle A."/>
            <person name="Autenrieth I.B."/>
            <person name="Huson D.H."/>
            <person name="Frick J.S."/>
        </authorList>
    </citation>
    <scope>NUCLEOTIDE SEQUENCE [LARGE SCALE GENOMIC DNA]</scope>
    <source>
        <strain evidence="2">mpk</strain>
    </source>
</reference>
<organism evidence="1 2">
    <name type="scientific">Phocaeicola vulgatus</name>
    <name type="common">Bacteroides vulgatus</name>
    <dbReference type="NCBI Taxonomy" id="821"/>
    <lineage>
        <taxon>Bacteria</taxon>
        <taxon>Pseudomonadati</taxon>
        <taxon>Bacteroidota</taxon>
        <taxon>Bacteroidia</taxon>
        <taxon>Bacteroidales</taxon>
        <taxon>Bacteroidaceae</taxon>
        <taxon>Phocaeicola</taxon>
    </lineage>
</organism>
<gene>
    <name evidence="1" type="ORF">BvMPK_2655</name>
</gene>
<accession>A0A0P0L6R9</accession>
<name>A0A0P0L6R9_PHOVU</name>
<proteinExistence type="predicted"/>
<sequence>MNIAGMEAALFFVEKRWRNFHKLSVPTVAGICKENVHGKRIMHNLFLRDCAL</sequence>
<reference evidence="2" key="1">
    <citation type="submission" date="2015-10" db="EMBL/GenBank/DDBJ databases">
        <title>Extensive mobilome-driven genome diversification in gut-associated Bacteroides vulgatus mpk.</title>
        <authorList>
            <person name="Beier S."/>
            <person name="Lange A."/>
            <person name="Huson D.H."/>
            <person name="Frick J.-S."/>
            <person name="Autenrieth I.B."/>
        </authorList>
    </citation>
    <scope>NUCLEOTIDE SEQUENCE [LARGE SCALE GENOMIC DNA]</scope>
    <source>
        <strain evidence="2">mpk</strain>
    </source>
</reference>
<evidence type="ECO:0000313" key="1">
    <source>
        <dbReference type="EMBL" id="ALK85246.1"/>
    </source>
</evidence>
<evidence type="ECO:0000313" key="2">
    <source>
        <dbReference type="Proteomes" id="UP000061587"/>
    </source>
</evidence>
<dbReference type="AlphaFoldDB" id="A0A0P0L6R9"/>
<dbReference type="EMBL" id="CP013020">
    <property type="protein sequence ID" value="ALK85246.1"/>
    <property type="molecule type" value="Genomic_DNA"/>
</dbReference>
<dbReference type="PATRIC" id="fig|821.40.peg.3191"/>